<reference evidence="3 4" key="1">
    <citation type="journal article" date="2019" name="Int. J. Syst. Evol. Microbiol.">
        <title>The Global Catalogue of Microorganisms (GCM) 10K type strain sequencing project: providing services to taxonomists for standard genome sequencing and annotation.</title>
        <authorList>
            <consortium name="The Broad Institute Genomics Platform"/>
            <consortium name="The Broad Institute Genome Sequencing Center for Infectious Disease"/>
            <person name="Wu L."/>
            <person name="Ma J."/>
        </authorList>
    </citation>
    <scope>NUCLEOTIDE SEQUENCE [LARGE SCALE GENOMIC DNA]</scope>
    <source>
        <strain evidence="3 4">JCM 16343</strain>
    </source>
</reference>
<dbReference type="PANTHER" id="PTHR11895">
    <property type="entry name" value="TRANSAMIDASE"/>
    <property type="match status" value="1"/>
</dbReference>
<proteinExistence type="inferred from homology"/>
<dbReference type="SUPFAM" id="SSF75304">
    <property type="entry name" value="Amidase signature (AS) enzymes"/>
    <property type="match status" value="1"/>
</dbReference>
<evidence type="ECO:0000313" key="4">
    <source>
        <dbReference type="Proteomes" id="UP001501787"/>
    </source>
</evidence>
<evidence type="ECO:0000313" key="3">
    <source>
        <dbReference type="EMBL" id="GAA0315318.1"/>
    </source>
</evidence>
<comment type="similarity">
    <text evidence="1">Belongs to the amidase family.</text>
</comment>
<dbReference type="InterPro" id="IPR036928">
    <property type="entry name" value="AS_sf"/>
</dbReference>
<evidence type="ECO:0000259" key="2">
    <source>
        <dbReference type="Pfam" id="PF01425"/>
    </source>
</evidence>
<feature type="domain" description="Amidase" evidence="2">
    <location>
        <begin position="17"/>
        <end position="376"/>
    </location>
</feature>
<dbReference type="EMBL" id="BAAAFR010000001">
    <property type="protein sequence ID" value="GAA0315318.1"/>
    <property type="molecule type" value="Genomic_DNA"/>
</dbReference>
<organism evidence="3 4">
    <name type="scientific">Psychrobacter aestuarii</name>
    <dbReference type="NCBI Taxonomy" id="556327"/>
    <lineage>
        <taxon>Bacteria</taxon>
        <taxon>Pseudomonadati</taxon>
        <taxon>Pseudomonadota</taxon>
        <taxon>Gammaproteobacteria</taxon>
        <taxon>Moraxellales</taxon>
        <taxon>Moraxellaceae</taxon>
        <taxon>Psychrobacter</taxon>
    </lineage>
</organism>
<dbReference type="InterPro" id="IPR000120">
    <property type="entry name" value="Amidase"/>
</dbReference>
<dbReference type="PANTHER" id="PTHR11895:SF7">
    <property type="entry name" value="GLUTAMYL-TRNA(GLN) AMIDOTRANSFERASE SUBUNIT A, MITOCHONDRIAL"/>
    <property type="match status" value="1"/>
</dbReference>
<dbReference type="InterPro" id="IPR023631">
    <property type="entry name" value="Amidase_dom"/>
</dbReference>
<dbReference type="Pfam" id="PF01425">
    <property type="entry name" value="Amidase"/>
    <property type="match status" value="1"/>
</dbReference>
<name>A0ABN0VRB8_9GAMM</name>
<keyword evidence="4" id="KW-1185">Reference proteome</keyword>
<dbReference type="Proteomes" id="UP001501787">
    <property type="component" value="Unassembled WGS sequence"/>
</dbReference>
<dbReference type="PROSITE" id="PS00571">
    <property type="entry name" value="AMIDASES"/>
    <property type="match status" value="1"/>
</dbReference>
<dbReference type="RefSeq" id="WP_201503471.1">
    <property type="nucleotide sequence ID" value="NZ_BAAAFR010000001.1"/>
</dbReference>
<sequence length="396" mass="41487">MNDFTTVFPVSDVDSLTVAIKDSIDIAGTPTQLGSDACLNAPPAKKDATVVERLKQHHFSIVGKTVMHELAFGMTGVNRSYGTPVNPLYPNLIPGGSSSGSATAVASGQVAVAIGTDTGGSVRMPAACCGIYGFKPTFGLVSRAGVWPSASSLDCVGVFAAKPELITRTMQAIAPEFAPLSPADVALLEQDTLTLGWLSVDADTRITATIKAALTQHDATTTTATAHPRITLKPVECAGLDAAFQAGLSIINRETWLACKDFYATGKLGDDVATRLEKASRTTDSELLEAEYVRAIFSAQIDALLADTRVLALPTLPNAPMTLADALAGKTDVTASKLVRPFNLSGYPAYALPCHSDFDFPISLQLVGRKGDDAFVCALAERLTALLSPNLTTAAR</sequence>
<gene>
    <name evidence="3" type="ORF">GCM10009129_10720</name>
</gene>
<comment type="caution">
    <text evidence="3">The sequence shown here is derived from an EMBL/GenBank/DDBJ whole genome shotgun (WGS) entry which is preliminary data.</text>
</comment>
<dbReference type="Gene3D" id="3.90.1300.10">
    <property type="entry name" value="Amidase signature (AS) domain"/>
    <property type="match status" value="1"/>
</dbReference>
<evidence type="ECO:0000256" key="1">
    <source>
        <dbReference type="ARBA" id="ARBA00009199"/>
    </source>
</evidence>
<dbReference type="InterPro" id="IPR020556">
    <property type="entry name" value="Amidase_CS"/>
</dbReference>
<protein>
    <submittedName>
        <fullName evidence="3">Amidase</fullName>
    </submittedName>
</protein>
<accession>A0ABN0VRB8</accession>